<dbReference type="InterPro" id="IPR025419">
    <property type="entry name" value="DUF4142"/>
</dbReference>
<dbReference type="RefSeq" id="WP_115401331.1">
    <property type="nucleotide sequence ID" value="NZ_QPKV01000002.1"/>
</dbReference>
<organism evidence="4 5">
    <name type="scientific">Pedobacter chinensis</name>
    <dbReference type="NCBI Taxonomy" id="2282421"/>
    <lineage>
        <taxon>Bacteria</taxon>
        <taxon>Pseudomonadati</taxon>
        <taxon>Bacteroidota</taxon>
        <taxon>Sphingobacteriia</taxon>
        <taxon>Sphingobacteriales</taxon>
        <taxon>Sphingobacteriaceae</taxon>
        <taxon>Pedobacter</taxon>
    </lineage>
</organism>
<evidence type="ECO:0000256" key="1">
    <source>
        <dbReference type="SAM" id="MobiDB-lite"/>
    </source>
</evidence>
<keyword evidence="2" id="KW-0732">Signal</keyword>
<name>A0A369Q090_9SPHI</name>
<dbReference type="PANTHER" id="PTHR38593:SF1">
    <property type="entry name" value="BLR2558 PROTEIN"/>
    <property type="match status" value="1"/>
</dbReference>
<dbReference type="Gene3D" id="1.20.1260.10">
    <property type="match status" value="1"/>
</dbReference>
<dbReference type="Pfam" id="PF13628">
    <property type="entry name" value="DUF4142"/>
    <property type="match status" value="2"/>
</dbReference>
<reference evidence="4 5" key="1">
    <citation type="submission" date="2018-07" db="EMBL/GenBank/DDBJ databases">
        <title>Pedobacter sp. nov., isolated from soil.</title>
        <authorList>
            <person name="Zhou L.Y."/>
            <person name="Du Z.J."/>
        </authorList>
    </citation>
    <scope>NUCLEOTIDE SEQUENCE [LARGE SCALE GENOMIC DNA]</scope>
    <source>
        <strain evidence="4 5">JDX94</strain>
    </source>
</reference>
<dbReference type="Proteomes" id="UP000253961">
    <property type="component" value="Unassembled WGS sequence"/>
</dbReference>
<dbReference type="InterPro" id="IPR012347">
    <property type="entry name" value="Ferritin-like"/>
</dbReference>
<protein>
    <submittedName>
        <fullName evidence="4">DUF4142 domain-containing protein</fullName>
    </submittedName>
</protein>
<evidence type="ECO:0000313" key="4">
    <source>
        <dbReference type="EMBL" id="RDC57910.1"/>
    </source>
</evidence>
<dbReference type="OrthoDB" id="753572at2"/>
<evidence type="ECO:0000313" key="5">
    <source>
        <dbReference type="Proteomes" id="UP000253961"/>
    </source>
</evidence>
<feature type="domain" description="DUF4142" evidence="3">
    <location>
        <begin position="46"/>
        <end position="109"/>
    </location>
</feature>
<sequence>MKNIKSAFVLLIALSMGNGLIAAEEPIIKLKHPVFAPLQNILPPEVFMTQAMRYGMKETQMSGIAVENSSDRKIKTFAKRILDDHAAAKEELLTLAKARNITLPTSKPQGGQRPDGRIDSSPNNLQDTSRNQNQGEAGNSGQVKGVMFQGFKMLQDADVLNSVNKLTDLKGNEFDEAYIAMSIEDHRNIVALFEAGSKSSDAAVKRYSLKYLPKFKTHLAQITAMSNVK</sequence>
<feature type="compositionally biased region" description="Polar residues" evidence="1">
    <location>
        <begin position="120"/>
        <end position="142"/>
    </location>
</feature>
<evidence type="ECO:0000259" key="3">
    <source>
        <dbReference type="Pfam" id="PF13628"/>
    </source>
</evidence>
<evidence type="ECO:0000256" key="2">
    <source>
        <dbReference type="SAM" id="SignalP"/>
    </source>
</evidence>
<keyword evidence="5" id="KW-1185">Reference proteome</keyword>
<dbReference type="EMBL" id="QPKV01000002">
    <property type="protein sequence ID" value="RDC57910.1"/>
    <property type="molecule type" value="Genomic_DNA"/>
</dbReference>
<feature type="chain" id="PRO_5016810627" evidence="2">
    <location>
        <begin position="23"/>
        <end position="229"/>
    </location>
</feature>
<dbReference type="AlphaFoldDB" id="A0A369Q090"/>
<accession>A0A369Q090</accession>
<feature type="signal peptide" evidence="2">
    <location>
        <begin position="1"/>
        <end position="22"/>
    </location>
</feature>
<feature type="domain" description="DUF4142" evidence="3">
    <location>
        <begin position="141"/>
        <end position="224"/>
    </location>
</feature>
<dbReference type="PANTHER" id="PTHR38593">
    <property type="entry name" value="BLR2558 PROTEIN"/>
    <property type="match status" value="1"/>
</dbReference>
<gene>
    <name evidence="4" type="ORF">DU508_02860</name>
</gene>
<proteinExistence type="predicted"/>
<comment type="caution">
    <text evidence="4">The sequence shown here is derived from an EMBL/GenBank/DDBJ whole genome shotgun (WGS) entry which is preliminary data.</text>
</comment>
<feature type="region of interest" description="Disordered" evidence="1">
    <location>
        <begin position="103"/>
        <end position="142"/>
    </location>
</feature>